<keyword evidence="3" id="KW-1133">Transmembrane helix</keyword>
<keyword evidence="4" id="KW-0472">Membrane</keyword>
<dbReference type="OrthoDB" id="2112298at2759"/>
<dbReference type="GO" id="GO:0016020">
    <property type="term" value="C:membrane"/>
    <property type="evidence" value="ECO:0007669"/>
    <property type="project" value="UniProtKB-SubCell"/>
</dbReference>
<evidence type="ECO:0000313" key="6">
    <source>
        <dbReference type="EMBL" id="RKO83387.1"/>
    </source>
</evidence>
<dbReference type="InterPro" id="IPR028082">
    <property type="entry name" value="Peripla_BP_I"/>
</dbReference>
<keyword evidence="7" id="KW-1185">Reference proteome</keyword>
<evidence type="ECO:0000256" key="3">
    <source>
        <dbReference type="ARBA" id="ARBA00022989"/>
    </source>
</evidence>
<name>A0A4V1IPK6_9FUNG</name>
<evidence type="ECO:0000313" key="7">
    <source>
        <dbReference type="Proteomes" id="UP000269721"/>
    </source>
</evidence>
<gene>
    <name evidence="6" type="ORF">BDK51DRAFT_44192</name>
</gene>
<evidence type="ECO:0000256" key="4">
    <source>
        <dbReference type="ARBA" id="ARBA00023136"/>
    </source>
</evidence>
<sequence length="335" mass="36239">MVEQSLNHDFEKGLILTSPLEYGGPESNGFVNLFQTRYGFYPGAYAAFYVSEPTLTRLSDMATFAPLPASLLPRLYISRNIAVSRLSDVRPLPQYDAVFAIAYGLRSIMTNHGLTVSSIASNTWLALNVSMAEFATSFTGITGPVKFSAQGERVDASYVIWNSVNGTLVDDAHDNGLTLVSTDNRVAIFYSGNSTPPSDVGSATNSPTSDASANRSLAWTLPGLWALLANVTVLCARETSFSTPPDLSQEKPAGPSNLDALLLVESLKYLCFFTAPALANCSPPTAANMSKDVTNMTCPDTEVPNSTDKEHTLDRFFEVMPKTEWPFDATSKLKV</sequence>
<dbReference type="EMBL" id="ML001298">
    <property type="protein sequence ID" value="RKO83387.1"/>
    <property type="molecule type" value="Genomic_DNA"/>
</dbReference>
<evidence type="ECO:0000256" key="2">
    <source>
        <dbReference type="ARBA" id="ARBA00022692"/>
    </source>
</evidence>
<dbReference type="AlphaFoldDB" id="A0A4V1IPK6"/>
<reference evidence="7" key="1">
    <citation type="journal article" date="2018" name="Nat. Microbiol.">
        <title>Leveraging single-cell genomics to expand the fungal tree of life.</title>
        <authorList>
            <person name="Ahrendt S.R."/>
            <person name="Quandt C.A."/>
            <person name="Ciobanu D."/>
            <person name="Clum A."/>
            <person name="Salamov A."/>
            <person name="Andreopoulos B."/>
            <person name="Cheng J.F."/>
            <person name="Woyke T."/>
            <person name="Pelin A."/>
            <person name="Henrissat B."/>
            <person name="Reynolds N.K."/>
            <person name="Benny G.L."/>
            <person name="Smith M.E."/>
            <person name="James T.Y."/>
            <person name="Grigoriev I.V."/>
        </authorList>
    </citation>
    <scope>NUCLEOTIDE SEQUENCE [LARGE SCALE GENOMIC DNA]</scope>
</reference>
<proteinExistence type="predicted"/>
<accession>A0A4V1IPK6</accession>
<comment type="subcellular location">
    <subcellularLocation>
        <location evidence="1">Membrane</location>
    </subcellularLocation>
</comment>
<evidence type="ECO:0000256" key="1">
    <source>
        <dbReference type="ARBA" id="ARBA00004370"/>
    </source>
</evidence>
<protein>
    <recommendedName>
        <fullName evidence="5">Receptor ligand binding region domain-containing protein</fullName>
    </recommendedName>
</protein>
<dbReference type="Gene3D" id="3.40.50.2300">
    <property type="match status" value="1"/>
</dbReference>
<dbReference type="InterPro" id="IPR001828">
    <property type="entry name" value="ANF_lig-bd_rcpt"/>
</dbReference>
<feature type="domain" description="Receptor ligand binding region" evidence="5">
    <location>
        <begin position="86"/>
        <end position="163"/>
    </location>
</feature>
<organism evidence="6 7">
    <name type="scientific">Blyttiomyces helicus</name>
    <dbReference type="NCBI Taxonomy" id="388810"/>
    <lineage>
        <taxon>Eukaryota</taxon>
        <taxon>Fungi</taxon>
        <taxon>Fungi incertae sedis</taxon>
        <taxon>Chytridiomycota</taxon>
        <taxon>Chytridiomycota incertae sedis</taxon>
        <taxon>Chytridiomycetes</taxon>
        <taxon>Chytridiomycetes incertae sedis</taxon>
        <taxon>Blyttiomyces</taxon>
    </lineage>
</organism>
<keyword evidence="2" id="KW-0812">Transmembrane</keyword>
<evidence type="ECO:0000259" key="5">
    <source>
        <dbReference type="Pfam" id="PF01094"/>
    </source>
</evidence>
<dbReference type="Pfam" id="PF01094">
    <property type="entry name" value="ANF_receptor"/>
    <property type="match status" value="1"/>
</dbReference>
<dbReference type="Proteomes" id="UP000269721">
    <property type="component" value="Unassembled WGS sequence"/>
</dbReference>
<dbReference type="SUPFAM" id="SSF53822">
    <property type="entry name" value="Periplasmic binding protein-like I"/>
    <property type="match status" value="1"/>
</dbReference>